<evidence type="ECO:0000313" key="7">
    <source>
        <dbReference type="EMBL" id="CAB4723394.1"/>
    </source>
</evidence>
<evidence type="ECO:0000256" key="3">
    <source>
        <dbReference type="ARBA" id="ARBA00022989"/>
    </source>
</evidence>
<feature type="transmembrane region" description="Helical" evidence="6">
    <location>
        <begin position="202"/>
        <end position="219"/>
    </location>
</feature>
<evidence type="ECO:0000256" key="6">
    <source>
        <dbReference type="SAM" id="Phobius"/>
    </source>
</evidence>
<feature type="transmembrane region" description="Helical" evidence="6">
    <location>
        <begin position="272"/>
        <end position="294"/>
    </location>
</feature>
<dbReference type="PANTHER" id="PTHR39344">
    <property type="entry name" value="UPF0182 PROTEIN SLL1060"/>
    <property type="match status" value="1"/>
</dbReference>
<gene>
    <name evidence="7" type="ORF">UFOPK2658_01215</name>
    <name evidence="8" type="ORF">UFOPK2880_01250</name>
    <name evidence="9" type="ORF">UFOPK3304_00459</name>
    <name evidence="10" type="ORF">UFOPK4134_01040</name>
</gene>
<keyword evidence="3 6" id="KW-1133">Transmembrane helix</keyword>
<dbReference type="GO" id="GO:0005576">
    <property type="term" value="C:extracellular region"/>
    <property type="evidence" value="ECO:0007669"/>
    <property type="project" value="TreeGrafter"/>
</dbReference>
<evidence type="ECO:0000313" key="9">
    <source>
        <dbReference type="EMBL" id="CAB4861037.1"/>
    </source>
</evidence>
<dbReference type="AlphaFoldDB" id="A0A6J7CRK6"/>
<dbReference type="InterPro" id="IPR005372">
    <property type="entry name" value="UPF0182"/>
</dbReference>
<keyword evidence="2 6" id="KW-0812">Transmembrane</keyword>
<feature type="transmembrane region" description="Helical" evidence="6">
    <location>
        <begin position="246"/>
        <end position="265"/>
    </location>
</feature>
<dbReference type="PANTHER" id="PTHR39344:SF1">
    <property type="entry name" value="UPF0182 PROTEIN SLL1060"/>
    <property type="match status" value="1"/>
</dbReference>
<feature type="transmembrane region" description="Helical" evidence="6">
    <location>
        <begin position="103"/>
        <end position="122"/>
    </location>
</feature>
<reference evidence="9" key="1">
    <citation type="submission" date="2020-05" db="EMBL/GenBank/DDBJ databases">
        <authorList>
            <person name="Chiriac C."/>
            <person name="Salcher M."/>
            <person name="Ghai R."/>
            <person name="Kavagutti S V."/>
        </authorList>
    </citation>
    <scope>NUCLEOTIDE SEQUENCE</scope>
</reference>
<evidence type="ECO:0000256" key="2">
    <source>
        <dbReference type="ARBA" id="ARBA00022692"/>
    </source>
</evidence>
<dbReference type="EMBL" id="CAFBPS010000075">
    <property type="protein sequence ID" value="CAB5031555.1"/>
    <property type="molecule type" value="Genomic_DNA"/>
</dbReference>
<organism evidence="9">
    <name type="scientific">freshwater metagenome</name>
    <dbReference type="NCBI Taxonomy" id="449393"/>
    <lineage>
        <taxon>unclassified sequences</taxon>
        <taxon>metagenomes</taxon>
        <taxon>ecological metagenomes</taxon>
    </lineage>
</organism>
<evidence type="ECO:0000256" key="1">
    <source>
        <dbReference type="ARBA" id="ARBA00022475"/>
    </source>
</evidence>
<feature type="region of interest" description="Disordered" evidence="5">
    <location>
        <begin position="877"/>
        <end position="914"/>
    </location>
</feature>
<protein>
    <submittedName>
        <fullName evidence="9">Unannotated protein</fullName>
    </submittedName>
</protein>
<evidence type="ECO:0000256" key="5">
    <source>
        <dbReference type="SAM" id="MobiDB-lite"/>
    </source>
</evidence>
<evidence type="ECO:0000313" key="8">
    <source>
        <dbReference type="EMBL" id="CAB4778102.1"/>
    </source>
</evidence>
<dbReference type="GO" id="GO:0016020">
    <property type="term" value="C:membrane"/>
    <property type="evidence" value="ECO:0007669"/>
    <property type="project" value="InterPro"/>
</dbReference>
<proteinExistence type="predicted"/>
<evidence type="ECO:0000313" key="10">
    <source>
        <dbReference type="EMBL" id="CAB5031555.1"/>
    </source>
</evidence>
<sequence>MSKGRIALFVVAAVVLVLFLSARTLANFYVDLLWFRSVDRGSVFWTGIKSKVFLGAIFSVAFAIVSFISLTLAERLSPKELPSGPEREVVERFKLIVGRRTRLLRIAISVLFGLMVGLPAMAQWQDWLLFKNSQSFGINDPLYGVDIGFYVFRLPFLTFMVDWAFAAAVMITILTAVMHFLNGSIRVKTAGDRISKGARIHLSVLFSIIAVIKAADYWLQRFELTVSGRGVVQGATYTDVNAQLPAINLLILVSLLVAVLFLAGIRFGGWRLPLLSMALWAVVAIVAGTIYPAVIQRFVVQPNVTTREYAYIGRNVSATRAAMGIDKVETISLTSGTVTDAEVAKDSAPLADSRLLDVTEMKDRYSLDQGLFAFYSINDLDVDRYDVAGRSQQTMVAARELNPDGIPNKTWVSKHLIYTHGCGVVAASASQITSDGRPIYQEIAAEKPQLYVGTQQPGYAIVNTKQVEQACPNTTATPYEGTGGIVLDSATKKLAYAIHFGEFNLFGSSLITKESRLIDVRDVSDRVSKVAPFLHLDADPYPVVDGGKVLWVIDAFTTTSRYPYAQEANTDNLTAGSGLKHNFNYVRNSVKAVVDAYDGSVVLYVVDPTDPIVRAWSKAFPGLFTSADQVPATLRAHFRYPEDLFRVQTNLYGRYQFTDTDAFFNRDSAWSVAQAAQRQPEVAVTAAGDVTAATGATSQADTGNVADANVARFEPYYTLFHSPDTVGLTVAPTFSLIRPFVPFSSDDTRKELRAFMVVSSDPATYGQLKVYKYDGTLPAGPATVSAELSSNPSISPVITLLNQQGSRVILGQLQIVPVGKGLIWVQPLYVRPDESGSKQVFVRRVLAWYDGEAVIGDTLTEAINRLFPKAKVNLGEVVGDSGSNTGTDAGTGTDPGTDTSTDPGTTPGTDTSTTDPVVLLEDAQKLFDEADVALRDGDLGTYQSKVDEAQALIAKALAQLNA</sequence>
<name>A0A6J7CRK6_9ZZZZ</name>
<keyword evidence="4 6" id="KW-0472">Membrane</keyword>
<dbReference type="EMBL" id="CAEZZP010000084">
    <property type="protein sequence ID" value="CAB4778102.1"/>
    <property type="molecule type" value="Genomic_DNA"/>
</dbReference>
<feature type="compositionally biased region" description="Low complexity" evidence="5">
    <location>
        <begin position="879"/>
        <end position="914"/>
    </location>
</feature>
<evidence type="ECO:0000256" key="4">
    <source>
        <dbReference type="ARBA" id="ARBA00023136"/>
    </source>
</evidence>
<dbReference type="EMBL" id="CAEZYH010000054">
    <property type="protein sequence ID" value="CAB4723394.1"/>
    <property type="molecule type" value="Genomic_DNA"/>
</dbReference>
<feature type="transmembrane region" description="Helical" evidence="6">
    <location>
        <begin position="163"/>
        <end position="181"/>
    </location>
</feature>
<dbReference type="EMBL" id="CAFBLJ010000015">
    <property type="protein sequence ID" value="CAB4861037.1"/>
    <property type="molecule type" value="Genomic_DNA"/>
</dbReference>
<keyword evidence="1" id="KW-1003">Cell membrane</keyword>
<accession>A0A6J7CRK6</accession>
<feature type="transmembrane region" description="Helical" evidence="6">
    <location>
        <begin position="50"/>
        <end position="73"/>
    </location>
</feature>
<dbReference type="Pfam" id="PF03699">
    <property type="entry name" value="UPF0182"/>
    <property type="match status" value="1"/>
</dbReference>